<accession>A0A0E9SGC2</accession>
<reference evidence="1" key="2">
    <citation type="journal article" date="2015" name="Fish Shellfish Immunol.">
        <title>Early steps in the European eel (Anguilla anguilla)-Vibrio vulnificus interaction in the gills: Role of the RtxA13 toxin.</title>
        <authorList>
            <person name="Callol A."/>
            <person name="Pajuelo D."/>
            <person name="Ebbesson L."/>
            <person name="Teles M."/>
            <person name="MacKenzie S."/>
            <person name="Amaro C."/>
        </authorList>
    </citation>
    <scope>NUCLEOTIDE SEQUENCE</scope>
</reference>
<sequence length="32" mass="3833">MILNLKTFCCICQLRGFDSICFLYLKRITFDL</sequence>
<dbReference type="AlphaFoldDB" id="A0A0E9SGC2"/>
<proteinExistence type="predicted"/>
<evidence type="ECO:0000313" key="1">
    <source>
        <dbReference type="EMBL" id="JAH40336.1"/>
    </source>
</evidence>
<name>A0A0E9SGC2_ANGAN</name>
<organism evidence="1">
    <name type="scientific">Anguilla anguilla</name>
    <name type="common">European freshwater eel</name>
    <name type="synonym">Muraena anguilla</name>
    <dbReference type="NCBI Taxonomy" id="7936"/>
    <lineage>
        <taxon>Eukaryota</taxon>
        <taxon>Metazoa</taxon>
        <taxon>Chordata</taxon>
        <taxon>Craniata</taxon>
        <taxon>Vertebrata</taxon>
        <taxon>Euteleostomi</taxon>
        <taxon>Actinopterygii</taxon>
        <taxon>Neopterygii</taxon>
        <taxon>Teleostei</taxon>
        <taxon>Anguilliformes</taxon>
        <taxon>Anguillidae</taxon>
        <taxon>Anguilla</taxon>
    </lineage>
</organism>
<dbReference type="EMBL" id="GBXM01068241">
    <property type="protein sequence ID" value="JAH40336.1"/>
    <property type="molecule type" value="Transcribed_RNA"/>
</dbReference>
<protein>
    <submittedName>
        <fullName evidence="1">Uncharacterized protein</fullName>
    </submittedName>
</protein>
<reference evidence="1" key="1">
    <citation type="submission" date="2014-11" db="EMBL/GenBank/DDBJ databases">
        <authorList>
            <person name="Amaro Gonzalez C."/>
        </authorList>
    </citation>
    <scope>NUCLEOTIDE SEQUENCE</scope>
</reference>